<sequence length="355" mass="38201">MRARAAVVGDAWQSERVETAREVLTTLAWRYAFGDLAALCEAGAAGLRPDVAAEVRLLCSFGQRLIDLDAEDFGVPERTGDPVVDAHKVPDDLLARARASRMPQSAKERTRGALRTLRPAYGLLLEVIEARWRRREMAGLVAAVHIAAEYLPLLAWEPVLGHAGDPALLPAAVGGPDSRFGVMPEPGKPRECDLTRPEQSAAERALRVAGEPGPGWRAYLDRQHSTLASALGRCAASCRTPCDVVTRLSPDVLDALSARCRLAQEFSDGALVRLRHAAPVGHGFGVPSPEEVEEAWSRTRKSLGNQPLGRAVAEPSTVYCLPGLPEVFSAAAGRPILPDTLLHDVAAHIVDILNR</sequence>
<gene>
    <name evidence="1" type="ORF">GCM10023196_063190</name>
</gene>
<proteinExistence type="predicted"/>
<dbReference type="Proteomes" id="UP001501442">
    <property type="component" value="Unassembled WGS sequence"/>
</dbReference>
<evidence type="ECO:0000313" key="1">
    <source>
        <dbReference type="EMBL" id="GAA4631915.1"/>
    </source>
</evidence>
<dbReference type="EMBL" id="BAABHK010000010">
    <property type="protein sequence ID" value="GAA4631915.1"/>
    <property type="molecule type" value="Genomic_DNA"/>
</dbReference>
<accession>A0ABP8UIC8</accession>
<evidence type="ECO:0000313" key="2">
    <source>
        <dbReference type="Proteomes" id="UP001501442"/>
    </source>
</evidence>
<comment type="caution">
    <text evidence="1">The sequence shown here is derived from an EMBL/GenBank/DDBJ whole genome shotgun (WGS) entry which is preliminary data.</text>
</comment>
<reference evidence="2" key="1">
    <citation type="journal article" date="2019" name="Int. J. Syst. Evol. Microbiol.">
        <title>The Global Catalogue of Microorganisms (GCM) 10K type strain sequencing project: providing services to taxonomists for standard genome sequencing and annotation.</title>
        <authorList>
            <consortium name="The Broad Institute Genomics Platform"/>
            <consortium name="The Broad Institute Genome Sequencing Center for Infectious Disease"/>
            <person name="Wu L."/>
            <person name="Ma J."/>
        </authorList>
    </citation>
    <scope>NUCLEOTIDE SEQUENCE [LARGE SCALE GENOMIC DNA]</scope>
    <source>
        <strain evidence="2">JCM 17939</strain>
    </source>
</reference>
<evidence type="ECO:0008006" key="3">
    <source>
        <dbReference type="Google" id="ProtNLM"/>
    </source>
</evidence>
<keyword evidence="2" id="KW-1185">Reference proteome</keyword>
<name>A0ABP8UIC8_9ACTN</name>
<protein>
    <recommendedName>
        <fullName evidence="3">DUF222 domain-containing protein</fullName>
    </recommendedName>
</protein>
<organism evidence="1 2">
    <name type="scientific">Actinoallomurus vinaceus</name>
    <dbReference type="NCBI Taxonomy" id="1080074"/>
    <lineage>
        <taxon>Bacteria</taxon>
        <taxon>Bacillati</taxon>
        <taxon>Actinomycetota</taxon>
        <taxon>Actinomycetes</taxon>
        <taxon>Streptosporangiales</taxon>
        <taxon>Thermomonosporaceae</taxon>
        <taxon>Actinoallomurus</taxon>
    </lineage>
</organism>